<accession>A0A6J4URJ9</accession>
<evidence type="ECO:0000313" key="1">
    <source>
        <dbReference type="EMBL" id="CAA9557819.1"/>
    </source>
</evidence>
<protein>
    <submittedName>
        <fullName evidence="1">Uncharacterized protein</fullName>
    </submittedName>
</protein>
<dbReference type="AlphaFoldDB" id="A0A6J4URJ9"/>
<organism evidence="1">
    <name type="scientific">uncultured Thermomicrobiales bacterium</name>
    <dbReference type="NCBI Taxonomy" id="1645740"/>
    <lineage>
        <taxon>Bacteria</taxon>
        <taxon>Pseudomonadati</taxon>
        <taxon>Thermomicrobiota</taxon>
        <taxon>Thermomicrobia</taxon>
        <taxon>Thermomicrobiales</taxon>
        <taxon>environmental samples</taxon>
    </lineage>
</organism>
<name>A0A6J4URJ9_9BACT</name>
<dbReference type="EMBL" id="CADCWJ010000299">
    <property type="protein sequence ID" value="CAA9557819.1"/>
    <property type="molecule type" value="Genomic_DNA"/>
</dbReference>
<sequence length="37" mass="4130">MLTIDPGESVASQTIDVRWSGPRRLPNTSATEARFLR</sequence>
<reference evidence="1" key="1">
    <citation type="submission" date="2020-02" db="EMBL/GenBank/DDBJ databases">
        <authorList>
            <person name="Meier V. D."/>
        </authorList>
    </citation>
    <scope>NUCLEOTIDE SEQUENCE</scope>
    <source>
        <strain evidence="1">AVDCRST_MAG87</strain>
    </source>
</reference>
<gene>
    <name evidence="1" type="ORF">AVDCRST_MAG87-1333</name>
</gene>
<proteinExistence type="predicted"/>